<dbReference type="SUPFAM" id="SSF53474">
    <property type="entry name" value="alpha/beta-Hydrolases"/>
    <property type="match status" value="1"/>
</dbReference>
<name>A0A9D1QB80_9FIRM</name>
<dbReference type="InterPro" id="IPR050266">
    <property type="entry name" value="AB_hydrolase_sf"/>
</dbReference>
<protein>
    <submittedName>
        <fullName evidence="2">Alpha/beta hydrolase</fullName>
    </submittedName>
</protein>
<dbReference type="Gene3D" id="3.40.50.1820">
    <property type="entry name" value="alpha/beta hydrolase"/>
    <property type="match status" value="1"/>
</dbReference>
<feature type="domain" description="AB hydrolase-1" evidence="1">
    <location>
        <begin position="27"/>
        <end position="254"/>
    </location>
</feature>
<dbReference type="PANTHER" id="PTHR43798:SF33">
    <property type="entry name" value="HYDROLASE, PUTATIVE (AFU_ORTHOLOGUE AFUA_2G14860)-RELATED"/>
    <property type="match status" value="1"/>
</dbReference>
<organism evidence="2 3">
    <name type="scientific">Candidatus Faecalibacterium intestinigallinarum</name>
    <dbReference type="NCBI Taxonomy" id="2838581"/>
    <lineage>
        <taxon>Bacteria</taxon>
        <taxon>Bacillati</taxon>
        <taxon>Bacillota</taxon>
        <taxon>Clostridia</taxon>
        <taxon>Eubacteriales</taxon>
        <taxon>Oscillospiraceae</taxon>
        <taxon>Faecalibacterium</taxon>
    </lineage>
</organism>
<dbReference type="GO" id="GO:0016787">
    <property type="term" value="F:hydrolase activity"/>
    <property type="evidence" value="ECO:0007669"/>
    <property type="project" value="UniProtKB-KW"/>
</dbReference>
<proteinExistence type="predicted"/>
<dbReference type="PANTHER" id="PTHR43798">
    <property type="entry name" value="MONOACYLGLYCEROL LIPASE"/>
    <property type="match status" value="1"/>
</dbReference>
<dbReference type="AlphaFoldDB" id="A0A9D1QB80"/>
<dbReference type="Proteomes" id="UP000823933">
    <property type="component" value="Unassembled WGS sequence"/>
</dbReference>
<accession>A0A9D1QB80</accession>
<sequence>MQGKFYSTPLGDIHYWTDFSAPDPLTLVMLPGLTADHRLFDLQVKAFAGRYRLLVWDPPAHGASRPFPLEFSLRDQAVWLHGILAQEEVRDFCLIGQSMGGYVAQCFLQEYPGEAAGFIAIDSAPLKRRYTTDWEIALLRRCGPVYRLYPWRALRVAGADGCAETPYGRILMRRMMDSYSPAEYAALAAHGYRMLADALDANLPYRIDCPALLFCGVHDKAASTKRYNRAWSAGEGLSLIWVPAAGHNSNTDNPIYVNRQIGFFLQKLLAERE</sequence>
<dbReference type="InterPro" id="IPR029058">
    <property type="entry name" value="AB_hydrolase_fold"/>
</dbReference>
<keyword evidence="2" id="KW-0378">Hydrolase</keyword>
<reference evidence="2" key="2">
    <citation type="submission" date="2021-04" db="EMBL/GenBank/DDBJ databases">
        <authorList>
            <person name="Gilroy R."/>
        </authorList>
    </citation>
    <scope>NUCLEOTIDE SEQUENCE</scope>
    <source>
        <strain evidence="2">ChiHcolR34-3080</strain>
    </source>
</reference>
<dbReference type="InterPro" id="IPR000073">
    <property type="entry name" value="AB_hydrolase_1"/>
</dbReference>
<evidence type="ECO:0000313" key="2">
    <source>
        <dbReference type="EMBL" id="HIW08816.1"/>
    </source>
</evidence>
<evidence type="ECO:0000313" key="3">
    <source>
        <dbReference type="Proteomes" id="UP000823933"/>
    </source>
</evidence>
<comment type="caution">
    <text evidence="2">The sequence shown here is derived from an EMBL/GenBank/DDBJ whole genome shotgun (WGS) entry which is preliminary data.</text>
</comment>
<dbReference type="GO" id="GO:0016020">
    <property type="term" value="C:membrane"/>
    <property type="evidence" value="ECO:0007669"/>
    <property type="project" value="TreeGrafter"/>
</dbReference>
<dbReference type="EMBL" id="DXHQ01000065">
    <property type="protein sequence ID" value="HIW08816.1"/>
    <property type="molecule type" value="Genomic_DNA"/>
</dbReference>
<evidence type="ECO:0000259" key="1">
    <source>
        <dbReference type="Pfam" id="PF12697"/>
    </source>
</evidence>
<dbReference type="Pfam" id="PF12697">
    <property type="entry name" value="Abhydrolase_6"/>
    <property type="match status" value="1"/>
</dbReference>
<reference evidence="2" key="1">
    <citation type="journal article" date="2021" name="PeerJ">
        <title>Extensive microbial diversity within the chicken gut microbiome revealed by metagenomics and culture.</title>
        <authorList>
            <person name="Gilroy R."/>
            <person name="Ravi A."/>
            <person name="Getino M."/>
            <person name="Pursley I."/>
            <person name="Horton D.L."/>
            <person name="Alikhan N.F."/>
            <person name="Baker D."/>
            <person name="Gharbi K."/>
            <person name="Hall N."/>
            <person name="Watson M."/>
            <person name="Adriaenssens E.M."/>
            <person name="Foster-Nyarko E."/>
            <person name="Jarju S."/>
            <person name="Secka A."/>
            <person name="Antonio M."/>
            <person name="Oren A."/>
            <person name="Chaudhuri R.R."/>
            <person name="La Ragione R."/>
            <person name="Hildebrand F."/>
            <person name="Pallen M.J."/>
        </authorList>
    </citation>
    <scope>NUCLEOTIDE SEQUENCE</scope>
    <source>
        <strain evidence="2">ChiHcolR34-3080</strain>
    </source>
</reference>
<gene>
    <name evidence="2" type="ORF">H9890_05365</name>
</gene>